<accession>A0A1L5F414</accession>
<proteinExistence type="predicted"/>
<dbReference type="RefSeq" id="WP_073537380.1">
    <property type="nucleotide sequence ID" value="NZ_CP018335.1"/>
</dbReference>
<feature type="transmembrane region" description="Helical" evidence="1">
    <location>
        <begin position="60"/>
        <end position="80"/>
    </location>
</feature>
<evidence type="ECO:0000313" key="3">
    <source>
        <dbReference type="Proteomes" id="UP000184604"/>
    </source>
</evidence>
<protein>
    <submittedName>
        <fullName evidence="2">Uncharacterized protein</fullName>
    </submittedName>
</protein>
<keyword evidence="1" id="KW-0812">Transmembrane</keyword>
<dbReference type="Proteomes" id="UP000184604">
    <property type="component" value="Chromosome"/>
</dbReference>
<dbReference type="EMBL" id="CP018335">
    <property type="protein sequence ID" value="APM37692.1"/>
    <property type="molecule type" value="Genomic_DNA"/>
</dbReference>
<keyword evidence="1" id="KW-0472">Membrane</keyword>
<reference evidence="2 3" key="1">
    <citation type="submission" date="2016-12" db="EMBL/GenBank/DDBJ databases">
        <title>Complete genome sequence of Clostridium kluyveri JZZ isolated from the pit mud of a Chinese flavor liquor-making factory.</title>
        <authorList>
            <person name="Wang Y."/>
        </authorList>
    </citation>
    <scope>NUCLEOTIDE SEQUENCE [LARGE SCALE GENOMIC DNA]</scope>
    <source>
        <strain evidence="2 3">JZZ</strain>
    </source>
</reference>
<organism evidence="2 3">
    <name type="scientific">Clostridium kluyveri</name>
    <dbReference type="NCBI Taxonomy" id="1534"/>
    <lineage>
        <taxon>Bacteria</taxon>
        <taxon>Bacillati</taxon>
        <taxon>Bacillota</taxon>
        <taxon>Clostridia</taxon>
        <taxon>Eubacteriales</taxon>
        <taxon>Clostridiaceae</taxon>
        <taxon>Clostridium</taxon>
    </lineage>
</organism>
<sequence>MLGLQKCSEEDFYQFIYSNSKYHPRDTDGYLLGNLIAILIFGGLGWFYIEQGHINCPHLISIIIKVFIIADIGLFIFSRVNNRKYAFKFQKFFVLVTAVNWFAFSLVAYPMPLIEAYYYNNDVFFNIITQLSQFRYRVY</sequence>
<name>A0A1L5F414_CLOKL</name>
<dbReference type="AlphaFoldDB" id="A0A1L5F414"/>
<evidence type="ECO:0000313" key="2">
    <source>
        <dbReference type="EMBL" id="APM37692.1"/>
    </source>
</evidence>
<feature type="transmembrane region" description="Helical" evidence="1">
    <location>
        <begin position="92"/>
        <end position="111"/>
    </location>
</feature>
<keyword evidence="1" id="KW-1133">Transmembrane helix</keyword>
<feature type="transmembrane region" description="Helical" evidence="1">
    <location>
        <begin position="29"/>
        <end position="48"/>
    </location>
</feature>
<gene>
    <name evidence="2" type="ORF">BS101_02470</name>
</gene>
<evidence type="ECO:0000256" key="1">
    <source>
        <dbReference type="SAM" id="Phobius"/>
    </source>
</evidence>